<evidence type="ECO:0000313" key="2">
    <source>
        <dbReference type="Proteomes" id="UP000036196"/>
    </source>
</evidence>
<sequence>MASFIILIMALRQRIVPYYRLPGKIMVHYSVDFLALVASDSFIATHFMNGVIIINILAQRGCDFIYVNHYVAVMSGES</sequence>
<evidence type="ECO:0000313" key="1">
    <source>
        <dbReference type="EMBL" id="KMK13205.1"/>
    </source>
</evidence>
<proteinExistence type="predicted"/>
<dbReference type="PATRIC" id="fig|61647.15.peg.729"/>
<protein>
    <submittedName>
        <fullName evidence="1">Uncharacterized protein</fullName>
    </submittedName>
</protein>
<dbReference type="EMBL" id="LDZF01000012">
    <property type="protein sequence ID" value="KMK13205.1"/>
    <property type="molecule type" value="Genomic_DNA"/>
</dbReference>
<organism evidence="1 2">
    <name type="scientific">Pluralibacter gergoviae</name>
    <name type="common">Enterobacter gergoviae</name>
    <dbReference type="NCBI Taxonomy" id="61647"/>
    <lineage>
        <taxon>Bacteria</taxon>
        <taxon>Pseudomonadati</taxon>
        <taxon>Pseudomonadota</taxon>
        <taxon>Gammaproteobacteria</taxon>
        <taxon>Enterobacterales</taxon>
        <taxon>Enterobacteriaceae</taxon>
        <taxon>Pluralibacter</taxon>
    </lineage>
</organism>
<dbReference type="Proteomes" id="UP000036196">
    <property type="component" value="Unassembled WGS sequence"/>
</dbReference>
<keyword evidence="2" id="KW-1185">Reference proteome</keyword>
<dbReference type="AlphaFoldDB" id="A0A0J5L324"/>
<accession>A0A0J5L324</accession>
<name>A0A0J5L324_PLUGE</name>
<gene>
    <name evidence="1" type="ORF">ABW06_12915</name>
</gene>
<reference evidence="1 2" key="1">
    <citation type="submission" date="2015-05" db="EMBL/GenBank/DDBJ databases">
        <title>Genome sequences of Pluralibacter gergoviae.</title>
        <authorList>
            <person name="Greninger A.L."/>
            <person name="Miller S."/>
        </authorList>
    </citation>
    <scope>NUCLEOTIDE SEQUENCE [LARGE SCALE GENOMIC DNA]</scope>
    <source>
        <strain evidence="1 2">JS81F13</strain>
    </source>
</reference>
<comment type="caution">
    <text evidence="1">The sequence shown here is derived from an EMBL/GenBank/DDBJ whole genome shotgun (WGS) entry which is preliminary data.</text>
</comment>